<gene>
    <name evidence="1" type="ORF">MNBD_GAMMA11-560</name>
</gene>
<protein>
    <submittedName>
        <fullName evidence="1">Uncharacterized protein</fullName>
    </submittedName>
</protein>
<sequence length="78" mass="8779">MDIEAEQKALGPHSQLMAMTPYIQTRFAEGSRPDVRTVRGWIENEQMQGISYGKLYFINITSECWATGNPLMDKALAA</sequence>
<dbReference type="AlphaFoldDB" id="A0A3B0XRF6"/>
<organism evidence="1">
    <name type="scientific">hydrothermal vent metagenome</name>
    <dbReference type="NCBI Taxonomy" id="652676"/>
    <lineage>
        <taxon>unclassified sequences</taxon>
        <taxon>metagenomes</taxon>
        <taxon>ecological metagenomes</taxon>
    </lineage>
</organism>
<name>A0A3B0XRF6_9ZZZZ</name>
<evidence type="ECO:0000313" key="1">
    <source>
        <dbReference type="EMBL" id="VAW64479.1"/>
    </source>
</evidence>
<reference evidence="1" key="1">
    <citation type="submission" date="2018-06" db="EMBL/GenBank/DDBJ databases">
        <authorList>
            <person name="Zhirakovskaya E."/>
        </authorList>
    </citation>
    <scope>NUCLEOTIDE SEQUENCE</scope>
</reference>
<dbReference type="EMBL" id="UOFG01000234">
    <property type="protein sequence ID" value="VAW64479.1"/>
    <property type="molecule type" value="Genomic_DNA"/>
</dbReference>
<accession>A0A3B0XRF6</accession>
<proteinExistence type="predicted"/>